<reference evidence="2" key="1">
    <citation type="submission" date="2022-11" db="UniProtKB">
        <authorList>
            <consortium name="WormBaseParasite"/>
        </authorList>
    </citation>
    <scope>IDENTIFICATION</scope>
</reference>
<organism evidence="1 2">
    <name type="scientific">Romanomermis culicivorax</name>
    <name type="common">Nematode worm</name>
    <dbReference type="NCBI Taxonomy" id="13658"/>
    <lineage>
        <taxon>Eukaryota</taxon>
        <taxon>Metazoa</taxon>
        <taxon>Ecdysozoa</taxon>
        <taxon>Nematoda</taxon>
        <taxon>Enoplea</taxon>
        <taxon>Dorylaimia</taxon>
        <taxon>Mermithida</taxon>
        <taxon>Mermithoidea</taxon>
        <taxon>Mermithidae</taxon>
        <taxon>Romanomermis</taxon>
    </lineage>
</organism>
<proteinExistence type="predicted"/>
<keyword evidence="1" id="KW-1185">Reference proteome</keyword>
<protein>
    <submittedName>
        <fullName evidence="2">Uncharacterized protein</fullName>
    </submittedName>
</protein>
<accession>A0A915IYL5</accession>
<dbReference type="Proteomes" id="UP000887565">
    <property type="component" value="Unplaced"/>
</dbReference>
<evidence type="ECO:0000313" key="2">
    <source>
        <dbReference type="WBParaSite" id="nRc.2.0.1.t18914-RA"/>
    </source>
</evidence>
<evidence type="ECO:0000313" key="1">
    <source>
        <dbReference type="Proteomes" id="UP000887565"/>
    </source>
</evidence>
<dbReference type="AlphaFoldDB" id="A0A915IYL5"/>
<dbReference type="WBParaSite" id="nRc.2.0.1.t18914-RA">
    <property type="protein sequence ID" value="nRc.2.0.1.t18914-RA"/>
    <property type="gene ID" value="nRc.2.0.1.g18914"/>
</dbReference>
<name>A0A915IYL5_ROMCU</name>
<sequence>VKEPVYAYTEVGTWPEARRILVKLFTNDSKKTSVYFKTFKTACLEARLEPLPADEDLRLYNAEESSFLAYWCLEDCEIIRMILLKILREYSCLLQYLFSTAASLCDDLFFV</sequence>